<dbReference type="KEGG" id="sphk:SKP52_03610"/>
<name>A0A0A7PC34_9SPHN</name>
<proteinExistence type="predicted"/>
<dbReference type="Proteomes" id="UP000030907">
    <property type="component" value="Chromosome"/>
</dbReference>
<feature type="domain" description="Hemerythrin-like" evidence="2">
    <location>
        <begin position="7"/>
        <end position="122"/>
    </location>
</feature>
<dbReference type="STRING" id="1515612.SKP52_03610"/>
<accession>A0A0A7PC34</accession>
<keyword evidence="4" id="KW-1185">Reference proteome</keyword>
<dbReference type="AlphaFoldDB" id="A0A0A7PC34"/>
<dbReference type="RefSeq" id="WP_039571817.1">
    <property type="nucleotide sequence ID" value="NZ_CP009122.1"/>
</dbReference>
<dbReference type="PANTHER" id="PTHR35585:SF1">
    <property type="entry name" value="HHE DOMAIN PROTEIN (AFU_ORTHOLOGUE AFUA_4G00730)"/>
    <property type="match status" value="1"/>
</dbReference>
<dbReference type="PANTHER" id="PTHR35585">
    <property type="entry name" value="HHE DOMAIN PROTEIN (AFU_ORTHOLOGUE AFUA_4G00730)"/>
    <property type="match status" value="1"/>
</dbReference>
<evidence type="ECO:0000259" key="2">
    <source>
        <dbReference type="Pfam" id="PF01814"/>
    </source>
</evidence>
<organism evidence="3 4">
    <name type="scientific">Sphingopyxis fribergensis</name>
    <dbReference type="NCBI Taxonomy" id="1515612"/>
    <lineage>
        <taxon>Bacteria</taxon>
        <taxon>Pseudomonadati</taxon>
        <taxon>Pseudomonadota</taxon>
        <taxon>Alphaproteobacteria</taxon>
        <taxon>Sphingomonadales</taxon>
        <taxon>Sphingomonadaceae</taxon>
        <taxon>Sphingopyxis</taxon>
    </lineage>
</organism>
<evidence type="ECO:0000313" key="4">
    <source>
        <dbReference type="Proteomes" id="UP000030907"/>
    </source>
</evidence>
<dbReference type="Pfam" id="PF01814">
    <property type="entry name" value="Hemerythrin"/>
    <property type="match status" value="1"/>
</dbReference>
<dbReference type="EMBL" id="CP009122">
    <property type="protein sequence ID" value="AJA07651.1"/>
    <property type="molecule type" value="Genomic_DNA"/>
</dbReference>
<sequence>MTETKIFARLKADHDRHRKLLDQIDETHGDSPDREKLFEAFRVEVTAHAASEEMSLYATMLAKPDLREDAQHSVSEHKEIDELLTELYEMDFASTGWLTRFRTMKHRYLHHIDEEEEEMFPEAEEGLSDAKKKELAHIFEKEKPKEKAKAAADEPSSEDEKE</sequence>
<reference evidence="3 4" key="1">
    <citation type="journal article" date="2015" name="Int. J. Syst. Evol. Microbiol.">
        <title>Description of Sphingopyxis fribergensis sp. nov. - a soil bacterium with the ability to degrade styrene and phenylacetic acid.</title>
        <authorList>
            <person name="Oelschlagel M."/>
            <person name="Ruckert C."/>
            <person name="Kalinowski J."/>
            <person name="Schmidt G."/>
            <person name="Schlomann M."/>
            <person name="Tischler D."/>
        </authorList>
    </citation>
    <scope>NUCLEOTIDE SEQUENCE [LARGE SCALE GENOMIC DNA]</scope>
    <source>
        <strain evidence="3 4">Kp5.2</strain>
    </source>
</reference>
<dbReference type="OrthoDB" id="5523420at2"/>
<dbReference type="Gene3D" id="1.20.120.520">
    <property type="entry name" value="nmb1532 protein domain like"/>
    <property type="match status" value="1"/>
</dbReference>
<feature type="region of interest" description="Disordered" evidence="1">
    <location>
        <begin position="119"/>
        <end position="162"/>
    </location>
</feature>
<dbReference type="InterPro" id="IPR012312">
    <property type="entry name" value="Hemerythrin-like"/>
</dbReference>
<feature type="compositionally biased region" description="Basic and acidic residues" evidence="1">
    <location>
        <begin position="128"/>
        <end position="162"/>
    </location>
</feature>
<evidence type="ECO:0000313" key="3">
    <source>
        <dbReference type="EMBL" id="AJA07651.1"/>
    </source>
</evidence>
<gene>
    <name evidence="3" type="ORF">SKP52_03610</name>
</gene>
<protein>
    <submittedName>
        <fullName evidence="3">Hemerythrin HHE cation binding protein</fullName>
    </submittedName>
</protein>
<evidence type="ECO:0000256" key="1">
    <source>
        <dbReference type="SAM" id="MobiDB-lite"/>
    </source>
</evidence>
<dbReference type="HOGENOM" id="CLU_079417_6_1_5"/>